<keyword evidence="2" id="KW-1185">Reference proteome</keyword>
<accession>A0ABD1M2F0</accession>
<protein>
    <recommendedName>
        <fullName evidence="3">Defective in cullin neddylation protein</fullName>
    </recommendedName>
</protein>
<gene>
    <name evidence="1" type="ORF">Fmac_017548</name>
</gene>
<dbReference type="AlphaFoldDB" id="A0ABD1M2F0"/>
<dbReference type="Proteomes" id="UP001603857">
    <property type="component" value="Unassembled WGS sequence"/>
</dbReference>
<dbReference type="InterPro" id="IPR042460">
    <property type="entry name" value="DCN1-like_PONY"/>
</dbReference>
<name>A0ABD1M2F0_9FABA</name>
<sequence length="140" mass="16071">MVFQSFRVWGWLDNLPVLAFSWITRDSLEAYDPEVAWLFSASACNEGAWPVLIDDFVEHMYKYDFFMAKQSILNFYEDFDDKLSLLGLDFLDGIGISEIVSIQTVKNGELADQGLAAKEKKLHKVRGSDHDSSNLHCKLW</sequence>
<evidence type="ECO:0000313" key="1">
    <source>
        <dbReference type="EMBL" id="KAL2329967.1"/>
    </source>
</evidence>
<proteinExistence type="predicted"/>
<organism evidence="1 2">
    <name type="scientific">Flemingia macrophylla</name>
    <dbReference type="NCBI Taxonomy" id="520843"/>
    <lineage>
        <taxon>Eukaryota</taxon>
        <taxon>Viridiplantae</taxon>
        <taxon>Streptophyta</taxon>
        <taxon>Embryophyta</taxon>
        <taxon>Tracheophyta</taxon>
        <taxon>Spermatophyta</taxon>
        <taxon>Magnoliopsida</taxon>
        <taxon>eudicotyledons</taxon>
        <taxon>Gunneridae</taxon>
        <taxon>Pentapetalae</taxon>
        <taxon>rosids</taxon>
        <taxon>fabids</taxon>
        <taxon>Fabales</taxon>
        <taxon>Fabaceae</taxon>
        <taxon>Papilionoideae</taxon>
        <taxon>50 kb inversion clade</taxon>
        <taxon>NPAAA clade</taxon>
        <taxon>indigoferoid/millettioid clade</taxon>
        <taxon>Phaseoleae</taxon>
        <taxon>Flemingia</taxon>
    </lineage>
</organism>
<evidence type="ECO:0000313" key="2">
    <source>
        <dbReference type="Proteomes" id="UP001603857"/>
    </source>
</evidence>
<dbReference type="Gene3D" id="1.10.238.200">
    <property type="entry name" value="Cullin, PONY binding domain"/>
    <property type="match status" value="1"/>
</dbReference>
<comment type="caution">
    <text evidence="1">The sequence shown here is derived from an EMBL/GenBank/DDBJ whole genome shotgun (WGS) entry which is preliminary data.</text>
</comment>
<reference evidence="1 2" key="1">
    <citation type="submission" date="2024-08" db="EMBL/GenBank/DDBJ databases">
        <title>Insights into the chromosomal genome structure of Flemingia macrophylla.</title>
        <authorList>
            <person name="Ding Y."/>
            <person name="Zhao Y."/>
            <person name="Bi W."/>
            <person name="Wu M."/>
            <person name="Zhao G."/>
            <person name="Gong Y."/>
            <person name="Li W."/>
            <person name="Zhang P."/>
        </authorList>
    </citation>
    <scope>NUCLEOTIDE SEQUENCE [LARGE SCALE GENOMIC DNA]</scope>
    <source>
        <strain evidence="1">DYQJB</strain>
        <tissue evidence="1">Leaf</tissue>
    </source>
</reference>
<evidence type="ECO:0008006" key="3">
    <source>
        <dbReference type="Google" id="ProtNLM"/>
    </source>
</evidence>
<dbReference type="EMBL" id="JBGMDY010000006">
    <property type="protein sequence ID" value="KAL2329967.1"/>
    <property type="molecule type" value="Genomic_DNA"/>
</dbReference>